<dbReference type="SMART" id="SM00849">
    <property type="entry name" value="Lactamase_B"/>
    <property type="match status" value="1"/>
</dbReference>
<evidence type="ECO:0000313" key="2">
    <source>
        <dbReference type="EMBL" id="NYE83086.1"/>
    </source>
</evidence>
<dbReference type="EMBL" id="JACBYR010000001">
    <property type="protein sequence ID" value="NYE83086.1"/>
    <property type="molecule type" value="Genomic_DNA"/>
</dbReference>
<feature type="domain" description="Metallo-beta-lactamase" evidence="1">
    <location>
        <begin position="11"/>
        <end position="193"/>
    </location>
</feature>
<dbReference type="InterPro" id="IPR036866">
    <property type="entry name" value="RibonucZ/Hydroxyglut_hydro"/>
</dbReference>
<name>A0A7Y9LNS3_9BURK</name>
<dbReference type="Gene3D" id="3.60.15.10">
    <property type="entry name" value="Ribonuclease Z/Hydroxyacylglutathione hydrolase-like"/>
    <property type="match status" value="1"/>
</dbReference>
<dbReference type="InterPro" id="IPR052533">
    <property type="entry name" value="WalJ/YycJ-like"/>
</dbReference>
<dbReference type="PANTHER" id="PTHR47619">
    <property type="entry name" value="METALLO-HYDROLASE YYCJ-RELATED"/>
    <property type="match status" value="1"/>
</dbReference>
<evidence type="ECO:0000259" key="1">
    <source>
        <dbReference type="SMART" id="SM00849"/>
    </source>
</evidence>
<dbReference type="Proteomes" id="UP000542125">
    <property type="component" value="Unassembled WGS sequence"/>
</dbReference>
<dbReference type="InterPro" id="IPR001279">
    <property type="entry name" value="Metallo-B-lactamas"/>
</dbReference>
<dbReference type="PANTHER" id="PTHR47619:SF1">
    <property type="entry name" value="EXODEOXYRIBONUCLEASE WALJ"/>
    <property type="match status" value="1"/>
</dbReference>
<reference evidence="2 3" key="1">
    <citation type="submission" date="2020-07" db="EMBL/GenBank/DDBJ databases">
        <title>Genomic Encyclopedia of Type Strains, Phase IV (KMG-V): Genome sequencing to study the core and pangenomes of soil and plant-associated prokaryotes.</title>
        <authorList>
            <person name="Whitman W."/>
        </authorList>
    </citation>
    <scope>NUCLEOTIDE SEQUENCE [LARGE SCALE GENOMIC DNA]</scope>
    <source>
        <strain evidence="2 3">SAS40</strain>
    </source>
</reference>
<dbReference type="AlphaFoldDB" id="A0A7Y9LNS3"/>
<organism evidence="2 3">
    <name type="scientific">Pigmentiphaga litoralis</name>
    <dbReference type="NCBI Taxonomy" id="516702"/>
    <lineage>
        <taxon>Bacteria</taxon>
        <taxon>Pseudomonadati</taxon>
        <taxon>Pseudomonadota</taxon>
        <taxon>Betaproteobacteria</taxon>
        <taxon>Burkholderiales</taxon>
        <taxon>Alcaligenaceae</taxon>
        <taxon>Pigmentiphaga</taxon>
    </lineage>
</organism>
<comment type="caution">
    <text evidence="2">The sequence shown here is derived from an EMBL/GenBank/DDBJ whole genome shotgun (WGS) entry which is preliminary data.</text>
</comment>
<keyword evidence="3" id="KW-1185">Reference proteome</keyword>
<protein>
    <submittedName>
        <fullName evidence="2">Phosphoribosyl 1,2-cyclic phosphodiesterase</fullName>
    </submittedName>
</protein>
<dbReference type="SUPFAM" id="SSF56281">
    <property type="entry name" value="Metallo-hydrolase/oxidoreductase"/>
    <property type="match status" value="1"/>
</dbReference>
<dbReference type="RefSeq" id="WP_179586473.1">
    <property type="nucleotide sequence ID" value="NZ_JACBYR010000001.1"/>
</dbReference>
<evidence type="ECO:0000313" key="3">
    <source>
        <dbReference type="Proteomes" id="UP000542125"/>
    </source>
</evidence>
<gene>
    <name evidence="2" type="ORF">FHW18_002357</name>
</gene>
<accession>A0A7Y9LNS3</accession>
<sequence>MRYTSLGSGSEGNALVVEATEGASTTRIMIDCGFGLREIERRLLARGLEPGSLSGILVTHEHGDHIGGVFKLARKHNVPVFLTTGTHAAVAHKIPDGMWVVRCDSHIPFGIGALQILPFPVPHDAREPVQFVMTDGARRLGVLTDLGEGTPHVHRMLSGCDALVLECNHCPDLLAESAYPYSLKMRISGRLGHLSNSAAAAVLKAVDRSRLKRVHAAHLSKQNNAPILAQMALAPILGWLPEEVGIADQSEGFDWEVIGG</sequence>
<dbReference type="Pfam" id="PF12706">
    <property type="entry name" value="Lactamase_B_2"/>
    <property type="match status" value="1"/>
</dbReference>
<proteinExistence type="predicted"/>